<evidence type="ECO:0000313" key="2">
    <source>
        <dbReference type="EMBL" id="MFC7321312.1"/>
    </source>
</evidence>
<evidence type="ECO:0000313" key="3">
    <source>
        <dbReference type="Proteomes" id="UP001596494"/>
    </source>
</evidence>
<accession>A0ABW2K6F4</accession>
<protein>
    <submittedName>
        <fullName evidence="2">GNAT family N-acetyltransferase</fullName>
    </submittedName>
</protein>
<dbReference type="InterPro" id="IPR000182">
    <property type="entry name" value="GNAT_dom"/>
</dbReference>
<dbReference type="Pfam" id="PF13673">
    <property type="entry name" value="Acetyltransf_10"/>
    <property type="match status" value="1"/>
</dbReference>
<dbReference type="PANTHER" id="PTHR13355:SF9">
    <property type="entry name" value="ACETYLTRANSFERASE BSU40680-RELATED"/>
    <property type="match status" value="1"/>
</dbReference>
<dbReference type="Proteomes" id="UP001596494">
    <property type="component" value="Unassembled WGS sequence"/>
</dbReference>
<dbReference type="PROSITE" id="PS51186">
    <property type="entry name" value="GNAT"/>
    <property type="match status" value="1"/>
</dbReference>
<gene>
    <name evidence="2" type="ORF">ACFQMN_10500</name>
</gene>
<reference evidence="3" key="1">
    <citation type="journal article" date="2019" name="Int. J. Syst. Evol. Microbiol.">
        <title>The Global Catalogue of Microorganisms (GCM) 10K type strain sequencing project: providing services to taxonomists for standard genome sequencing and annotation.</title>
        <authorList>
            <consortium name="The Broad Institute Genomics Platform"/>
            <consortium name="The Broad Institute Genome Sequencing Center for Infectious Disease"/>
            <person name="Wu L."/>
            <person name="Ma J."/>
        </authorList>
    </citation>
    <scope>NUCLEOTIDE SEQUENCE [LARGE SCALE GENOMIC DNA]</scope>
    <source>
        <strain evidence="3">CCUG 73951</strain>
    </source>
</reference>
<keyword evidence="3" id="KW-1185">Reference proteome</keyword>
<dbReference type="Gene3D" id="3.40.630.30">
    <property type="match status" value="1"/>
</dbReference>
<proteinExistence type="predicted"/>
<dbReference type="InterPro" id="IPR039143">
    <property type="entry name" value="GNPNAT1-like"/>
</dbReference>
<dbReference type="RefSeq" id="WP_390216658.1">
    <property type="nucleotide sequence ID" value="NZ_JAPVRC010000006.1"/>
</dbReference>
<sequence length="140" mass="15997">MTIVKVTTSTQLEEAFYIRKKVFVEEQSVPLDDEFDQHDQYCEHILAYHKSVPAGTGRIRFLNTTAKLERICVLDSYRTIGCGRKIILSLEKVAAEKSMTTIKLHGQVQARGFYEKLGYKVEGDEFVEDGIPHLLMTKNV</sequence>
<dbReference type="EMBL" id="JBHTBY010000008">
    <property type="protein sequence ID" value="MFC7321312.1"/>
    <property type="molecule type" value="Genomic_DNA"/>
</dbReference>
<dbReference type="InterPro" id="IPR016181">
    <property type="entry name" value="Acyl_CoA_acyltransferase"/>
</dbReference>
<dbReference type="PANTHER" id="PTHR13355">
    <property type="entry name" value="GLUCOSAMINE 6-PHOSPHATE N-ACETYLTRANSFERASE"/>
    <property type="match status" value="1"/>
</dbReference>
<dbReference type="SUPFAM" id="SSF55729">
    <property type="entry name" value="Acyl-CoA N-acyltransferases (Nat)"/>
    <property type="match status" value="1"/>
</dbReference>
<comment type="caution">
    <text evidence="2">The sequence shown here is derived from an EMBL/GenBank/DDBJ whole genome shotgun (WGS) entry which is preliminary data.</text>
</comment>
<feature type="domain" description="N-acetyltransferase" evidence="1">
    <location>
        <begin position="1"/>
        <end position="140"/>
    </location>
</feature>
<organism evidence="2 3">
    <name type="scientific">Halobacillus campisalis</name>
    <dbReference type="NCBI Taxonomy" id="435909"/>
    <lineage>
        <taxon>Bacteria</taxon>
        <taxon>Bacillati</taxon>
        <taxon>Bacillota</taxon>
        <taxon>Bacilli</taxon>
        <taxon>Bacillales</taxon>
        <taxon>Bacillaceae</taxon>
        <taxon>Halobacillus</taxon>
    </lineage>
</organism>
<dbReference type="CDD" id="cd04301">
    <property type="entry name" value="NAT_SF"/>
    <property type="match status" value="1"/>
</dbReference>
<name>A0ABW2K6F4_9BACI</name>
<evidence type="ECO:0000259" key="1">
    <source>
        <dbReference type="PROSITE" id="PS51186"/>
    </source>
</evidence>